<proteinExistence type="predicted"/>
<feature type="domain" description="Intracellular proteinase inhibitor BsuPI" evidence="1">
    <location>
        <begin position="4"/>
        <end position="100"/>
    </location>
</feature>
<dbReference type="Proteomes" id="UP001597034">
    <property type="component" value="Unassembled WGS sequence"/>
</dbReference>
<dbReference type="Gene3D" id="2.60.40.2360">
    <property type="entry name" value="Intracellular proteinase inhibitor BsuPI"/>
    <property type="match status" value="1"/>
</dbReference>
<reference evidence="2 3" key="1">
    <citation type="journal article" date="2019" name="Int. J. Syst. Evol. Microbiol.">
        <title>The Global Catalogue of Microorganisms (GCM) 10K type strain sequencing project: providing services to taxonomists for standard genome sequencing and annotation.</title>
        <authorList>
            <consortium name="The Broad Institute Genomics Platform"/>
            <consortium name="The Broad Institute Genome Sequencing Center for Infectious Disease"/>
            <person name="Wu L."/>
            <person name="Ma J."/>
        </authorList>
    </citation>
    <scope>NUCLEOTIDE SEQUENCE [LARGE SCALE GENOMIC DNA]</scope>
    <source>
        <strain evidence="2 3">CGMCC 1.10390</strain>
    </source>
</reference>
<keyword evidence="3" id="KW-1185">Reference proteome</keyword>
<dbReference type="InterPro" id="IPR020481">
    <property type="entry name" value="Intracell_prot_inh_BsuPI"/>
</dbReference>
<dbReference type="RefSeq" id="WP_256400396.1">
    <property type="nucleotide sequence ID" value="NZ_JANHJR010000002.1"/>
</dbReference>
<name>A0ABD6DIV3_9EURY</name>
<gene>
    <name evidence="2" type="ORF">ACFSBL_05660</name>
</gene>
<evidence type="ECO:0000313" key="2">
    <source>
        <dbReference type="EMBL" id="MFD1645164.1"/>
    </source>
</evidence>
<evidence type="ECO:0000313" key="3">
    <source>
        <dbReference type="Proteomes" id="UP001597034"/>
    </source>
</evidence>
<dbReference type="EMBL" id="JBHUDO010000001">
    <property type="protein sequence ID" value="MFD1645164.1"/>
    <property type="molecule type" value="Genomic_DNA"/>
</dbReference>
<organism evidence="2 3">
    <name type="scientific">Haloarchaeobius litoreus</name>
    <dbReference type="NCBI Taxonomy" id="755306"/>
    <lineage>
        <taxon>Archaea</taxon>
        <taxon>Methanobacteriati</taxon>
        <taxon>Methanobacteriota</taxon>
        <taxon>Stenosarchaea group</taxon>
        <taxon>Halobacteria</taxon>
        <taxon>Halobacteriales</taxon>
        <taxon>Halorubellaceae</taxon>
        <taxon>Haloarchaeobius</taxon>
    </lineage>
</organism>
<evidence type="ECO:0000259" key="1">
    <source>
        <dbReference type="Pfam" id="PF12690"/>
    </source>
</evidence>
<accession>A0ABD6DIV3</accession>
<dbReference type="Pfam" id="PF12690">
    <property type="entry name" value="BsuPI"/>
    <property type="match status" value="1"/>
</dbReference>
<dbReference type="InterPro" id="IPR038144">
    <property type="entry name" value="IPI"/>
</dbReference>
<dbReference type="AlphaFoldDB" id="A0ABD6DIV3"/>
<protein>
    <recommendedName>
        <fullName evidence="1">Intracellular proteinase inhibitor BsuPI domain-containing protein</fullName>
    </recommendedName>
</protein>
<comment type="caution">
    <text evidence="2">The sequence shown here is derived from an EMBL/GenBank/DDBJ whole genome shotgun (WGS) entry which is preliminary data.</text>
</comment>
<sequence length="111" mass="12040">MSLTGQLDVDPSTDEVSFTFTVTNDGPDPVDLQFSNAQTHDVLVVEDGDTEIWSFAEGRMFAQMLQSTTLEPGESITYDCAWDEPEPGSYTVTAFLAANNADCDASAEFSI</sequence>